<gene>
    <name evidence="5" type="ORF">CJP73_15085</name>
</gene>
<evidence type="ECO:0000256" key="3">
    <source>
        <dbReference type="ARBA" id="ARBA00022490"/>
    </source>
</evidence>
<protein>
    <recommendedName>
        <fullName evidence="2">Maspardin</fullName>
    </recommendedName>
</protein>
<dbReference type="GO" id="GO:0005737">
    <property type="term" value="C:cytoplasm"/>
    <property type="evidence" value="ECO:0007669"/>
    <property type="project" value="UniProtKB-SubCell"/>
</dbReference>
<dbReference type="InterPro" id="IPR026151">
    <property type="entry name" value="Maspardin"/>
</dbReference>
<dbReference type="InterPro" id="IPR000073">
    <property type="entry name" value="AB_hydrolase_1"/>
</dbReference>
<dbReference type="Proteomes" id="UP000266206">
    <property type="component" value="Unassembled WGS sequence"/>
</dbReference>
<feature type="domain" description="AB hydrolase-1" evidence="4">
    <location>
        <begin position="41"/>
        <end position="249"/>
    </location>
</feature>
<dbReference type="AlphaFoldDB" id="A0A3A1YT62"/>
<proteinExistence type="predicted"/>
<evidence type="ECO:0000313" key="5">
    <source>
        <dbReference type="EMBL" id="RIY39227.1"/>
    </source>
</evidence>
<dbReference type="SUPFAM" id="SSF53474">
    <property type="entry name" value="alpha/beta-Hydrolases"/>
    <property type="match status" value="1"/>
</dbReference>
<dbReference type="RefSeq" id="WP_119516981.1">
    <property type="nucleotide sequence ID" value="NZ_NQYH01000019.1"/>
</dbReference>
<comment type="caution">
    <text evidence="5">The sequence shown here is derived from an EMBL/GenBank/DDBJ whole genome shotgun (WGS) entry which is preliminary data.</text>
</comment>
<accession>A0A3A1YT62</accession>
<organism evidence="5 6">
    <name type="scientific">Neopusillimonas maritima</name>
    <dbReference type="NCBI Taxonomy" id="2026239"/>
    <lineage>
        <taxon>Bacteria</taxon>
        <taxon>Pseudomonadati</taxon>
        <taxon>Pseudomonadota</taxon>
        <taxon>Betaproteobacteria</taxon>
        <taxon>Burkholderiales</taxon>
        <taxon>Alcaligenaceae</taxon>
        <taxon>Neopusillimonas</taxon>
    </lineage>
</organism>
<dbReference type="Gene3D" id="3.40.50.1820">
    <property type="entry name" value="alpha/beta hydrolase"/>
    <property type="match status" value="1"/>
</dbReference>
<name>A0A3A1YT62_9BURK</name>
<comment type="subcellular location">
    <subcellularLocation>
        <location evidence="1">Cytoplasm</location>
    </subcellularLocation>
</comment>
<evidence type="ECO:0000259" key="4">
    <source>
        <dbReference type="Pfam" id="PF12697"/>
    </source>
</evidence>
<keyword evidence="3" id="KW-0963">Cytoplasm</keyword>
<evidence type="ECO:0000256" key="1">
    <source>
        <dbReference type="ARBA" id="ARBA00004496"/>
    </source>
</evidence>
<dbReference type="PANTHER" id="PTHR15913">
    <property type="entry name" value="ACID CLUSTER PROTEIN 33"/>
    <property type="match status" value="1"/>
</dbReference>
<sequence>MTGSVIDQLAELEERYSWRTLQTDGHEWRWLDTAGEGPATILLPGSVGDGAMFVSTLLSLGKQVRLIAITYPAISDPERLAHGLARVMDHIALASATIVGSSFAAYWAQFFALHYPARVRALVIGNGFTDGSDLAANPLFDRAYVEGIASSTLHQEWLERVRNAPASALQQLQEIMLDKRQSPENLHARFLGVVASVPCPALPIPASAITILDCDDDPLIPAAARERLRRAYPQAKHVSLKHGGHYPHFLNTKEYEALLLSSMS</sequence>
<evidence type="ECO:0000313" key="6">
    <source>
        <dbReference type="Proteomes" id="UP000266206"/>
    </source>
</evidence>
<dbReference type="OrthoDB" id="8689624at2"/>
<dbReference type="Pfam" id="PF12697">
    <property type="entry name" value="Abhydrolase_6"/>
    <property type="match status" value="1"/>
</dbReference>
<dbReference type="InterPro" id="IPR029058">
    <property type="entry name" value="AB_hydrolase_fold"/>
</dbReference>
<reference evidence="5 6" key="1">
    <citation type="submission" date="2017-08" db="EMBL/GenBank/DDBJ databases">
        <title>Pusillimonas indicus sp. nov., a member of the family Alcaligenaceae isolated from surface seawater.</title>
        <authorList>
            <person name="Li J."/>
        </authorList>
    </citation>
    <scope>NUCLEOTIDE SEQUENCE [LARGE SCALE GENOMIC DNA]</scope>
    <source>
        <strain evidence="5 6">L52-1-41</strain>
    </source>
</reference>
<dbReference type="EMBL" id="NQYH01000019">
    <property type="protein sequence ID" value="RIY39227.1"/>
    <property type="molecule type" value="Genomic_DNA"/>
</dbReference>
<dbReference type="PANTHER" id="PTHR15913:SF0">
    <property type="entry name" value="MASPARDIN"/>
    <property type="match status" value="1"/>
</dbReference>
<evidence type="ECO:0000256" key="2">
    <source>
        <dbReference type="ARBA" id="ARBA00020148"/>
    </source>
</evidence>